<keyword evidence="3" id="KW-0560">Oxidoreductase</keyword>
<dbReference type="SUPFAM" id="SSF51735">
    <property type="entry name" value="NAD(P)-binding Rossmann-fold domains"/>
    <property type="match status" value="1"/>
</dbReference>
<dbReference type="Pfam" id="PF00107">
    <property type="entry name" value="ADH_zinc_N"/>
    <property type="match status" value="1"/>
</dbReference>
<sequence>MAAYKIPSQIRRLVALRSSTHFRDVVQLLSVPTPKPGDGEVLIKNRFLGVNASDINFTAGRYDPKAKFPIETGFEAVGEVVVAGPNAMYKPGQAVMYMEYGAFSDYKLMKANRVVPLPALKAEYLPFILSGNTAAIALDKVGEIKAGEKVLVTAAAGGTGQIAVQWAKLAGCHVIGTCSSDDKVQFLKDLGCDRPVNYTKENLREVLEKEYPNGVDVVYETVGGEMFDTCINSLAVHGRLIVIGYIEGYESDKGYKPSRTLATLPARLLPKSASVRGFFLFHYVKDWGPYVMKQVQHFSEGKLKSIVDKGERTASGPFIGLEKVADAVEYLYTKKSIGKIVVDLEDTKSKL</sequence>
<evidence type="ECO:0000256" key="1">
    <source>
        <dbReference type="ARBA" id="ARBA00010371"/>
    </source>
</evidence>
<dbReference type="InterPro" id="IPR036291">
    <property type="entry name" value="NAD(P)-bd_dom_sf"/>
</dbReference>
<dbReference type="CDD" id="cd08250">
    <property type="entry name" value="Mgc45594_like"/>
    <property type="match status" value="1"/>
</dbReference>
<dbReference type="AlphaFoldDB" id="A0A9D4CP60"/>
<comment type="similarity">
    <text evidence="1">Belongs to the zinc-containing alcohol dehydrogenase family. Quinone oxidoreductase subfamily.</text>
</comment>
<dbReference type="SUPFAM" id="SSF50129">
    <property type="entry name" value="GroES-like"/>
    <property type="match status" value="1"/>
</dbReference>
<dbReference type="InterPro" id="IPR013149">
    <property type="entry name" value="ADH-like_C"/>
</dbReference>
<comment type="caution">
    <text evidence="5">The sequence shown here is derived from an EMBL/GenBank/DDBJ whole genome shotgun (WGS) entry which is preliminary data.</text>
</comment>
<evidence type="ECO:0000313" key="5">
    <source>
        <dbReference type="EMBL" id="KAH3727701.1"/>
    </source>
</evidence>
<organism evidence="5 6">
    <name type="scientific">Dreissena polymorpha</name>
    <name type="common">Zebra mussel</name>
    <name type="synonym">Mytilus polymorpha</name>
    <dbReference type="NCBI Taxonomy" id="45954"/>
    <lineage>
        <taxon>Eukaryota</taxon>
        <taxon>Metazoa</taxon>
        <taxon>Spiralia</taxon>
        <taxon>Lophotrochozoa</taxon>
        <taxon>Mollusca</taxon>
        <taxon>Bivalvia</taxon>
        <taxon>Autobranchia</taxon>
        <taxon>Heteroconchia</taxon>
        <taxon>Euheterodonta</taxon>
        <taxon>Imparidentia</taxon>
        <taxon>Neoheterodontei</taxon>
        <taxon>Myida</taxon>
        <taxon>Dreissenoidea</taxon>
        <taxon>Dreissenidae</taxon>
        <taxon>Dreissena</taxon>
    </lineage>
</organism>
<feature type="domain" description="Enoyl reductase (ER)" evidence="4">
    <location>
        <begin position="21"/>
        <end position="342"/>
    </location>
</feature>
<dbReference type="InterPro" id="IPR002364">
    <property type="entry name" value="Quin_OxRdtase/zeta-crystal_CS"/>
</dbReference>
<dbReference type="FunFam" id="3.40.50.720:FF:000121">
    <property type="entry name" value="Prostaglandin reductase 2"/>
    <property type="match status" value="1"/>
</dbReference>
<evidence type="ECO:0000256" key="2">
    <source>
        <dbReference type="ARBA" id="ARBA00011981"/>
    </source>
</evidence>
<dbReference type="GO" id="GO:0008270">
    <property type="term" value="F:zinc ion binding"/>
    <property type="evidence" value="ECO:0007669"/>
    <property type="project" value="InterPro"/>
</dbReference>
<name>A0A9D4CP60_DREPO</name>
<dbReference type="PANTHER" id="PTHR43677:SF3">
    <property type="entry name" value="PROSTAGLANDIN REDUCTASE 3"/>
    <property type="match status" value="1"/>
</dbReference>
<dbReference type="EMBL" id="JAIWYP010000012">
    <property type="protein sequence ID" value="KAH3727701.1"/>
    <property type="molecule type" value="Genomic_DNA"/>
</dbReference>
<dbReference type="GO" id="GO:0005739">
    <property type="term" value="C:mitochondrion"/>
    <property type="evidence" value="ECO:0007669"/>
    <property type="project" value="TreeGrafter"/>
</dbReference>
<evidence type="ECO:0000259" key="4">
    <source>
        <dbReference type="SMART" id="SM00829"/>
    </source>
</evidence>
<dbReference type="Pfam" id="PF08240">
    <property type="entry name" value="ADH_N"/>
    <property type="match status" value="1"/>
</dbReference>
<dbReference type="Proteomes" id="UP000828390">
    <property type="component" value="Unassembled WGS sequence"/>
</dbReference>
<dbReference type="Gene3D" id="3.40.50.720">
    <property type="entry name" value="NAD(P)-binding Rossmann-like Domain"/>
    <property type="match status" value="1"/>
</dbReference>
<dbReference type="InterPro" id="IPR011032">
    <property type="entry name" value="GroES-like_sf"/>
</dbReference>
<evidence type="ECO:0000313" key="6">
    <source>
        <dbReference type="Proteomes" id="UP000828390"/>
    </source>
</evidence>
<dbReference type="Gene3D" id="3.90.180.10">
    <property type="entry name" value="Medium-chain alcohol dehydrogenases, catalytic domain"/>
    <property type="match status" value="1"/>
</dbReference>
<reference evidence="5" key="2">
    <citation type="submission" date="2020-11" db="EMBL/GenBank/DDBJ databases">
        <authorList>
            <person name="McCartney M.A."/>
            <person name="Auch B."/>
            <person name="Kono T."/>
            <person name="Mallez S."/>
            <person name="Becker A."/>
            <person name="Gohl D.M."/>
            <person name="Silverstein K.A.T."/>
            <person name="Koren S."/>
            <person name="Bechman K.B."/>
            <person name="Herman A."/>
            <person name="Abrahante J.E."/>
            <person name="Garbe J."/>
        </authorList>
    </citation>
    <scope>NUCLEOTIDE SEQUENCE</scope>
    <source>
        <strain evidence="5">Duluth1</strain>
        <tissue evidence="5">Whole animal</tissue>
    </source>
</reference>
<evidence type="ECO:0000256" key="3">
    <source>
        <dbReference type="ARBA" id="ARBA00023002"/>
    </source>
</evidence>
<dbReference type="PANTHER" id="PTHR43677">
    <property type="entry name" value="SHORT-CHAIN DEHYDROGENASE/REDUCTASE"/>
    <property type="match status" value="1"/>
</dbReference>
<dbReference type="OrthoDB" id="9992527at2759"/>
<reference evidence="5" key="1">
    <citation type="journal article" date="2019" name="bioRxiv">
        <title>The Genome of the Zebra Mussel, Dreissena polymorpha: A Resource for Invasive Species Research.</title>
        <authorList>
            <person name="McCartney M.A."/>
            <person name="Auch B."/>
            <person name="Kono T."/>
            <person name="Mallez S."/>
            <person name="Zhang Y."/>
            <person name="Obille A."/>
            <person name="Becker A."/>
            <person name="Abrahante J.E."/>
            <person name="Garbe J."/>
            <person name="Badalamenti J.P."/>
            <person name="Herman A."/>
            <person name="Mangelson H."/>
            <person name="Liachko I."/>
            <person name="Sullivan S."/>
            <person name="Sone E.D."/>
            <person name="Koren S."/>
            <person name="Silverstein K.A.T."/>
            <person name="Beckman K.B."/>
            <person name="Gohl D.M."/>
        </authorList>
    </citation>
    <scope>NUCLEOTIDE SEQUENCE</scope>
    <source>
        <strain evidence="5">Duluth1</strain>
        <tissue evidence="5">Whole animal</tissue>
    </source>
</reference>
<keyword evidence="6" id="KW-1185">Reference proteome</keyword>
<dbReference type="InterPro" id="IPR051397">
    <property type="entry name" value="Zn-ADH-like_protein"/>
</dbReference>
<accession>A0A9D4CP60</accession>
<gene>
    <name evidence="5" type="ORF">DPMN_053644</name>
</gene>
<dbReference type="SMART" id="SM00829">
    <property type="entry name" value="PKS_ER"/>
    <property type="match status" value="1"/>
</dbReference>
<dbReference type="EC" id="1.3.1.48" evidence="2"/>
<dbReference type="GO" id="GO:0047522">
    <property type="term" value="F:15-oxoprostaglandin 13-reductase [NAD(P)+] activity"/>
    <property type="evidence" value="ECO:0007669"/>
    <property type="project" value="UniProtKB-EC"/>
</dbReference>
<dbReference type="PROSITE" id="PS01162">
    <property type="entry name" value="QOR_ZETA_CRYSTAL"/>
    <property type="match status" value="1"/>
</dbReference>
<dbReference type="InterPro" id="IPR020843">
    <property type="entry name" value="ER"/>
</dbReference>
<proteinExistence type="inferred from homology"/>
<dbReference type="InterPro" id="IPR013154">
    <property type="entry name" value="ADH-like_N"/>
</dbReference>
<protein>
    <recommendedName>
        <fullName evidence="2">15-oxoprostaglandin 13-reductase</fullName>
        <ecNumber evidence="2">1.3.1.48</ecNumber>
    </recommendedName>
</protein>